<sequence>MKKMKKRLTLSMLCTLIFSMLITTILFIVIENHEYIENMKQTLKVNNQIIINVLKNEKIDNRGSFFKKQFENKLIRETLIDRNGKVISDSVAVEKDMNNHNQRKEIQEARKSGTGYDIRVSDTTGKKTLYFATIFKDGYVVRSAFTMQTIKGFEDDYFKYYIIITLFSILVSIVFALKLSKSIVGPIKKLQYTTSSIASGKLDKRVRINSKDEIGELANTFNYMADALQSTLKDSLDKQNKLEAILKSMDSGVIAVDTKYNIIMINPYAKKIFGIKKDIIGESLIDNIRDFELEDIFKSMEDDYREIKILWPRERELRVKTAYIINSSKKIGKVAVIQDITDIKKLENMRSQFVANVSHELKTPLTSIKGFAETLKYVDDAENKNRFLSIINDEADRLTRLINDILTLSHIESNSIDKVEEVKIDDIVKDVCCMMKTAAYKKNIKIEKIGDKVPSIWADADRFKQMVINLMDNSIKYTNNGGTVKIGTILQDNNCVLWVEDNGVGISKEHQNRLFERFYRVDKARSRNQGGTGLGLAIVKHIVLGLSGTIDLQSEVGKGSKFIVKIPLDANSKNENM</sequence>
<dbReference type="Pfam" id="PF00672">
    <property type="entry name" value="HAMP"/>
    <property type="match status" value="1"/>
</dbReference>
<feature type="transmembrane region" description="Helical" evidence="15">
    <location>
        <begin position="160"/>
        <end position="179"/>
    </location>
</feature>
<name>A0A162KHY5_9CLOT</name>
<dbReference type="Gene3D" id="1.10.287.130">
    <property type="match status" value="1"/>
</dbReference>
<dbReference type="Pfam" id="PF00512">
    <property type="entry name" value="HisKA"/>
    <property type="match status" value="1"/>
</dbReference>
<proteinExistence type="predicted"/>
<comment type="subcellular location">
    <subcellularLocation>
        <location evidence="2">Cell membrane</location>
    </subcellularLocation>
    <subcellularLocation>
        <location evidence="3">Membrane raft</location>
        <topology evidence="3">Multi-pass membrane protein</topology>
    </subcellularLocation>
</comment>
<keyword evidence="12 15" id="KW-1133">Transmembrane helix</keyword>
<dbReference type="InterPro" id="IPR003594">
    <property type="entry name" value="HATPase_dom"/>
</dbReference>
<organism evidence="19 20">
    <name type="scientific">Clostridium ljungdahlii</name>
    <dbReference type="NCBI Taxonomy" id="1538"/>
    <lineage>
        <taxon>Bacteria</taxon>
        <taxon>Bacillati</taxon>
        <taxon>Bacillota</taxon>
        <taxon>Clostridia</taxon>
        <taxon>Eubacteriales</taxon>
        <taxon>Clostridiaceae</taxon>
        <taxon>Clostridium</taxon>
    </lineage>
</organism>
<evidence type="ECO:0000256" key="14">
    <source>
        <dbReference type="ARBA" id="ARBA00023136"/>
    </source>
</evidence>
<feature type="domain" description="Histidine kinase" evidence="16">
    <location>
        <begin position="356"/>
        <end position="570"/>
    </location>
</feature>
<dbReference type="SUPFAM" id="SSF47384">
    <property type="entry name" value="Homodimeric domain of signal transducing histidine kinase"/>
    <property type="match status" value="1"/>
</dbReference>
<dbReference type="PANTHER" id="PTHR42878:SF7">
    <property type="entry name" value="SENSOR HISTIDINE KINASE GLRK"/>
    <property type="match status" value="1"/>
</dbReference>
<dbReference type="SUPFAM" id="SSF158472">
    <property type="entry name" value="HAMP domain-like"/>
    <property type="match status" value="1"/>
</dbReference>
<dbReference type="PROSITE" id="PS50885">
    <property type="entry name" value="HAMP"/>
    <property type="match status" value="1"/>
</dbReference>
<dbReference type="SUPFAM" id="SSF55874">
    <property type="entry name" value="ATPase domain of HSP90 chaperone/DNA topoisomerase II/histidine kinase"/>
    <property type="match status" value="1"/>
</dbReference>
<dbReference type="PROSITE" id="PS50112">
    <property type="entry name" value="PAS"/>
    <property type="match status" value="1"/>
</dbReference>
<evidence type="ECO:0000256" key="6">
    <source>
        <dbReference type="ARBA" id="ARBA00022553"/>
    </source>
</evidence>
<dbReference type="NCBIfam" id="TIGR00229">
    <property type="entry name" value="sensory_box"/>
    <property type="match status" value="1"/>
</dbReference>
<gene>
    <name evidence="19" type="primary">phoR_12</name>
    <name evidence="19" type="ORF">WY13_04050</name>
</gene>
<dbReference type="Pfam" id="PF13188">
    <property type="entry name" value="PAS_8"/>
    <property type="match status" value="1"/>
</dbReference>
<dbReference type="InterPro" id="IPR050351">
    <property type="entry name" value="BphY/WalK/GraS-like"/>
</dbReference>
<evidence type="ECO:0000256" key="8">
    <source>
        <dbReference type="ARBA" id="ARBA00022692"/>
    </source>
</evidence>
<dbReference type="PANTHER" id="PTHR42878">
    <property type="entry name" value="TWO-COMPONENT HISTIDINE KINASE"/>
    <property type="match status" value="1"/>
</dbReference>
<evidence type="ECO:0000259" key="17">
    <source>
        <dbReference type="PROSITE" id="PS50112"/>
    </source>
</evidence>
<keyword evidence="8 15" id="KW-0812">Transmembrane</keyword>
<evidence type="ECO:0000256" key="2">
    <source>
        <dbReference type="ARBA" id="ARBA00004236"/>
    </source>
</evidence>
<feature type="transmembrane region" description="Helical" evidence="15">
    <location>
        <begin position="12"/>
        <end position="30"/>
    </location>
</feature>
<keyword evidence="6" id="KW-0597">Phosphoprotein</keyword>
<evidence type="ECO:0000256" key="5">
    <source>
        <dbReference type="ARBA" id="ARBA00022475"/>
    </source>
</evidence>
<dbReference type="PRINTS" id="PR00344">
    <property type="entry name" value="BCTRLSENSOR"/>
</dbReference>
<dbReference type="Gene3D" id="3.30.565.10">
    <property type="entry name" value="Histidine kinase-like ATPase, C-terminal domain"/>
    <property type="match status" value="1"/>
</dbReference>
<dbReference type="CDD" id="cd00082">
    <property type="entry name" value="HisKA"/>
    <property type="match status" value="1"/>
</dbReference>
<evidence type="ECO:0000256" key="11">
    <source>
        <dbReference type="ARBA" id="ARBA00022840"/>
    </source>
</evidence>
<evidence type="ECO:0000259" key="18">
    <source>
        <dbReference type="PROSITE" id="PS50885"/>
    </source>
</evidence>
<evidence type="ECO:0000256" key="3">
    <source>
        <dbReference type="ARBA" id="ARBA00004314"/>
    </source>
</evidence>
<evidence type="ECO:0000256" key="12">
    <source>
        <dbReference type="ARBA" id="ARBA00022989"/>
    </source>
</evidence>
<dbReference type="SMART" id="SM00387">
    <property type="entry name" value="HATPase_c"/>
    <property type="match status" value="1"/>
</dbReference>
<protein>
    <recommendedName>
        <fullName evidence="4">histidine kinase</fullName>
        <ecNumber evidence="4">2.7.13.3</ecNumber>
    </recommendedName>
</protein>
<dbReference type="InterPro" id="IPR003660">
    <property type="entry name" value="HAMP_dom"/>
</dbReference>
<evidence type="ECO:0000256" key="10">
    <source>
        <dbReference type="ARBA" id="ARBA00022777"/>
    </source>
</evidence>
<dbReference type="GO" id="GO:0000156">
    <property type="term" value="F:phosphorelay response regulator activity"/>
    <property type="evidence" value="ECO:0007669"/>
    <property type="project" value="TreeGrafter"/>
</dbReference>
<evidence type="ECO:0000256" key="15">
    <source>
        <dbReference type="SAM" id="Phobius"/>
    </source>
</evidence>
<dbReference type="SMART" id="SM00388">
    <property type="entry name" value="HisKA"/>
    <property type="match status" value="1"/>
</dbReference>
<dbReference type="NCBIfam" id="NF046044">
    <property type="entry name" value="PnpS"/>
    <property type="match status" value="1"/>
</dbReference>
<dbReference type="InterPro" id="IPR003661">
    <property type="entry name" value="HisK_dim/P_dom"/>
</dbReference>
<dbReference type="GO" id="GO:0045121">
    <property type="term" value="C:membrane raft"/>
    <property type="evidence" value="ECO:0007669"/>
    <property type="project" value="UniProtKB-SubCell"/>
</dbReference>
<dbReference type="GO" id="GO:0030295">
    <property type="term" value="F:protein kinase activator activity"/>
    <property type="evidence" value="ECO:0007669"/>
    <property type="project" value="TreeGrafter"/>
</dbReference>
<dbReference type="CDD" id="cd00130">
    <property type="entry name" value="PAS"/>
    <property type="match status" value="1"/>
</dbReference>
<dbReference type="FunFam" id="3.30.565.10:FF:000023">
    <property type="entry name" value="PAS domain-containing sensor histidine kinase"/>
    <property type="match status" value="1"/>
</dbReference>
<feature type="domain" description="HAMP" evidence="18">
    <location>
        <begin position="181"/>
        <end position="233"/>
    </location>
</feature>
<reference evidence="19 20" key="1">
    <citation type="journal article" date="2015" name="Biotechnol. Bioeng.">
        <title>Genome sequence and phenotypic characterization of Caulobacter segnis.</title>
        <authorList>
            <person name="Patel S."/>
            <person name="Fletcher B."/>
            <person name="Scott D.C."/>
            <person name="Ely B."/>
        </authorList>
    </citation>
    <scope>NUCLEOTIDE SEQUENCE [LARGE SCALE GENOMIC DNA]</scope>
    <source>
        <strain evidence="19 20">ERI-2</strain>
    </source>
</reference>
<dbReference type="Gene3D" id="6.10.340.10">
    <property type="match status" value="1"/>
</dbReference>
<evidence type="ECO:0000256" key="7">
    <source>
        <dbReference type="ARBA" id="ARBA00022679"/>
    </source>
</evidence>
<dbReference type="SMART" id="SM00091">
    <property type="entry name" value="PAS"/>
    <property type="match status" value="1"/>
</dbReference>
<dbReference type="InterPro" id="IPR036097">
    <property type="entry name" value="HisK_dim/P_sf"/>
</dbReference>
<dbReference type="Proteomes" id="UP000077407">
    <property type="component" value="Unassembled WGS sequence"/>
</dbReference>
<dbReference type="Pfam" id="PF02518">
    <property type="entry name" value="HATPase_c"/>
    <property type="match status" value="1"/>
</dbReference>
<dbReference type="SUPFAM" id="SSF55785">
    <property type="entry name" value="PYP-like sensor domain (PAS domain)"/>
    <property type="match status" value="1"/>
</dbReference>
<evidence type="ECO:0000256" key="1">
    <source>
        <dbReference type="ARBA" id="ARBA00000085"/>
    </source>
</evidence>
<keyword evidence="10" id="KW-0418">Kinase</keyword>
<comment type="caution">
    <text evidence="19">The sequence shown here is derived from an EMBL/GenBank/DDBJ whole genome shotgun (WGS) entry which is preliminary data.</text>
</comment>
<dbReference type="InterPro" id="IPR000014">
    <property type="entry name" value="PAS"/>
</dbReference>
<dbReference type="GO" id="GO:0000155">
    <property type="term" value="F:phosphorelay sensor kinase activity"/>
    <property type="evidence" value="ECO:0007669"/>
    <property type="project" value="InterPro"/>
</dbReference>
<dbReference type="GO" id="GO:0007234">
    <property type="term" value="P:osmosensory signaling via phosphorelay pathway"/>
    <property type="evidence" value="ECO:0007669"/>
    <property type="project" value="TreeGrafter"/>
</dbReference>
<dbReference type="AlphaFoldDB" id="A0A162KHY5"/>
<evidence type="ECO:0000256" key="13">
    <source>
        <dbReference type="ARBA" id="ARBA00023012"/>
    </source>
</evidence>
<dbReference type="CDD" id="cd00075">
    <property type="entry name" value="HATPase"/>
    <property type="match status" value="1"/>
</dbReference>
<evidence type="ECO:0000259" key="16">
    <source>
        <dbReference type="PROSITE" id="PS50109"/>
    </source>
</evidence>
<keyword evidence="5" id="KW-1003">Cell membrane</keyword>
<dbReference type="SMART" id="SM00304">
    <property type="entry name" value="HAMP"/>
    <property type="match status" value="1"/>
</dbReference>
<dbReference type="InterPro" id="IPR004358">
    <property type="entry name" value="Sig_transdc_His_kin-like_C"/>
</dbReference>
<dbReference type="InterPro" id="IPR005467">
    <property type="entry name" value="His_kinase_dom"/>
</dbReference>
<dbReference type="PROSITE" id="PS50109">
    <property type="entry name" value="HIS_KIN"/>
    <property type="match status" value="1"/>
</dbReference>
<keyword evidence="13" id="KW-0902">Two-component regulatory system</keyword>
<evidence type="ECO:0000256" key="9">
    <source>
        <dbReference type="ARBA" id="ARBA00022741"/>
    </source>
</evidence>
<dbReference type="GO" id="GO:0005524">
    <property type="term" value="F:ATP binding"/>
    <property type="evidence" value="ECO:0007669"/>
    <property type="project" value="UniProtKB-KW"/>
</dbReference>
<dbReference type="InterPro" id="IPR035965">
    <property type="entry name" value="PAS-like_dom_sf"/>
</dbReference>
<feature type="domain" description="PAS" evidence="17">
    <location>
        <begin position="238"/>
        <end position="278"/>
    </location>
</feature>
<dbReference type="PATRIC" id="fig|1538.10.peg.4127"/>
<dbReference type="Gene3D" id="3.30.450.20">
    <property type="entry name" value="PAS domain"/>
    <property type="match status" value="1"/>
</dbReference>
<dbReference type="GO" id="GO:0005886">
    <property type="term" value="C:plasma membrane"/>
    <property type="evidence" value="ECO:0007669"/>
    <property type="project" value="UniProtKB-SubCell"/>
</dbReference>
<keyword evidence="14 15" id="KW-0472">Membrane</keyword>
<keyword evidence="7 19" id="KW-0808">Transferase</keyword>
<dbReference type="CDD" id="cd06225">
    <property type="entry name" value="HAMP"/>
    <property type="match status" value="1"/>
</dbReference>
<keyword evidence="9" id="KW-0547">Nucleotide-binding</keyword>
<dbReference type="InterPro" id="IPR036890">
    <property type="entry name" value="HATPase_C_sf"/>
</dbReference>
<dbReference type="FunFam" id="1.10.287.130:FF:000001">
    <property type="entry name" value="Two-component sensor histidine kinase"/>
    <property type="match status" value="1"/>
</dbReference>
<evidence type="ECO:0000256" key="4">
    <source>
        <dbReference type="ARBA" id="ARBA00012438"/>
    </source>
</evidence>
<comment type="catalytic activity">
    <reaction evidence="1">
        <text>ATP + protein L-histidine = ADP + protein N-phospho-L-histidine.</text>
        <dbReference type="EC" id="2.7.13.3"/>
    </reaction>
</comment>
<evidence type="ECO:0000313" key="20">
    <source>
        <dbReference type="Proteomes" id="UP000077407"/>
    </source>
</evidence>
<accession>A0A162KHY5</accession>
<dbReference type="EC" id="2.7.13.3" evidence="4"/>
<dbReference type="EMBL" id="LITT01000065">
    <property type="protein sequence ID" value="OAA82702.1"/>
    <property type="molecule type" value="Genomic_DNA"/>
</dbReference>
<evidence type="ECO:0000313" key="19">
    <source>
        <dbReference type="EMBL" id="OAA82702.1"/>
    </source>
</evidence>
<keyword evidence="11" id="KW-0067">ATP-binding</keyword>